<sequence>MSVGQGAIHNGSSRGRGSRGSYVAVRLFSHSRKVEAEEYASCKRANIRRDRTIRVFCVPGCAREEIIRGPGWQGFVLIHAPEVEDESAPEVKDERDPAKAWVDPISNISLCWLG</sequence>
<comment type="caution">
    <text evidence="1">The sequence shown here is derived from an EMBL/GenBank/DDBJ whole genome shotgun (WGS) entry which is preliminary data.</text>
</comment>
<dbReference type="AlphaFoldDB" id="A0AAV7QYS7"/>
<accession>A0AAV7QYS7</accession>
<gene>
    <name evidence="1" type="ORF">NDU88_011948</name>
</gene>
<organism evidence="1 2">
    <name type="scientific">Pleurodeles waltl</name>
    <name type="common">Iberian ribbed newt</name>
    <dbReference type="NCBI Taxonomy" id="8319"/>
    <lineage>
        <taxon>Eukaryota</taxon>
        <taxon>Metazoa</taxon>
        <taxon>Chordata</taxon>
        <taxon>Craniata</taxon>
        <taxon>Vertebrata</taxon>
        <taxon>Euteleostomi</taxon>
        <taxon>Amphibia</taxon>
        <taxon>Batrachia</taxon>
        <taxon>Caudata</taxon>
        <taxon>Salamandroidea</taxon>
        <taxon>Salamandridae</taxon>
        <taxon>Pleurodelinae</taxon>
        <taxon>Pleurodeles</taxon>
    </lineage>
</organism>
<protein>
    <submittedName>
        <fullName evidence="1">Uncharacterized protein</fullName>
    </submittedName>
</protein>
<dbReference type="EMBL" id="JANPWB010000010">
    <property type="protein sequence ID" value="KAJ1145662.1"/>
    <property type="molecule type" value="Genomic_DNA"/>
</dbReference>
<reference evidence="1" key="1">
    <citation type="journal article" date="2022" name="bioRxiv">
        <title>Sequencing and chromosome-scale assembly of the giantPleurodeles waltlgenome.</title>
        <authorList>
            <person name="Brown T."/>
            <person name="Elewa A."/>
            <person name="Iarovenko S."/>
            <person name="Subramanian E."/>
            <person name="Araus A.J."/>
            <person name="Petzold A."/>
            <person name="Susuki M."/>
            <person name="Suzuki K.-i.T."/>
            <person name="Hayashi T."/>
            <person name="Toyoda A."/>
            <person name="Oliveira C."/>
            <person name="Osipova E."/>
            <person name="Leigh N.D."/>
            <person name="Simon A."/>
            <person name="Yun M.H."/>
        </authorList>
    </citation>
    <scope>NUCLEOTIDE SEQUENCE</scope>
    <source>
        <strain evidence="1">20211129_DDA</strain>
        <tissue evidence="1">Liver</tissue>
    </source>
</reference>
<proteinExistence type="predicted"/>
<evidence type="ECO:0000313" key="2">
    <source>
        <dbReference type="Proteomes" id="UP001066276"/>
    </source>
</evidence>
<evidence type="ECO:0000313" key="1">
    <source>
        <dbReference type="EMBL" id="KAJ1145662.1"/>
    </source>
</evidence>
<dbReference type="Proteomes" id="UP001066276">
    <property type="component" value="Chromosome 6"/>
</dbReference>
<keyword evidence="2" id="KW-1185">Reference proteome</keyword>
<name>A0AAV7QYS7_PLEWA</name>